<dbReference type="SUPFAM" id="SSF56601">
    <property type="entry name" value="beta-lactamase/transpeptidase-like"/>
    <property type="match status" value="1"/>
</dbReference>
<dbReference type="EC" id="3.-.-.-" evidence="3"/>
<feature type="signal peptide" evidence="1">
    <location>
        <begin position="1"/>
        <end position="27"/>
    </location>
</feature>
<protein>
    <submittedName>
        <fullName evidence="3">Serine hydrolase domain-containing protein</fullName>
        <ecNumber evidence="3">3.-.-.-</ecNumber>
    </submittedName>
</protein>
<gene>
    <name evidence="3" type="ORF">ACFPCY_24430</name>
</gene>
<name>A0ABV9U3Q9_9ACTN</name>
<dbReference type="RefSeq" id="WP_378258872.1">
    <property type="nucleotide sequence ID" value="NZ_JBHSIT010000007.1"/>
</dbReference>
<sequence>MPKLPLLTAAAAAVTALALSVPASASAGTKDTNGTLPALDPAALKASIAGLPNPTLTGAILKVSGSAGSWEGVSGVRDVRTKAPVPANGRFRIGSATKVFTAALMLQLVHEGKIDLDESVQHYVPDLLPASYPRITVRQLLDHTSGLPTQGNLGFGDADWFVAHRLDSWTMRQIVADGVQYPMASAPGTVQQYNGLNYWVAGVVIEQVTGHTYQDEVTRRIIRPLRLKDTFALDRRDPRLPGPHAHGYVAVEENGRTVLRDVSRQSPWPAAEGGLISSTSDLTRFITALFRGRVVPEPELNEMFRVPDLPYKGKDNCVVGKNPGRACFGLGLMRFEGSNGVVAWGKSGSRPGYTTGLMATRDLSRVVAYSLNATGNKDGSEGPYIVKIAAATFDPAIASGH</sequence>
<feature type="domain" description="Beta-lactamase-related" evidence="2">
    <location>
        <begin position="71"/>
        <end position="389"/>
    </location>
</feature>
<dbReference type="Pfam" id="PF00144">
    <property type="entry name" value="Beta-lactamase"/>
    <property type="match status" value="1"/>
</dbReference>
<comment type="caution">
    <text evidence="3">The sequence shown here is derived from an EMBL/GenBank/DDBJ whole genome shotgun (WGS) entry which is preliminary data.</text>
</comment>
<proteinExistence type="predicted"/>
<dbReference type="GO" id="GO:0016787">
    <property type="term" value="F:hydrolase activity"/>
    <property type="evidence" value="ECO:0007669"/>
    <property type="project" value="UniProtKB-KW"/>
</dbReference>
<dbReference type="EMBL" id="JBHSIT010000007">
    <property type="protein sequence ID" value="MFC4910483.1"/>
    <property type="molecule type" value="Genomic_DNA"/>
</dbReference>
<keyword evidence="1" id="KW-0732">Signal</keyword>
<keyword evidence="3" id="KW-0378">Hydrolase</keyword>
<dbReference type="PANTHER" id="PTHR46825:SF7">
    <property type="entry name" value="D-ALANYL-D-ALANINE CARBOXYPEPTIDASE"/>
    <property type="match status" value="1"/>
</dbReference>
<dbReference type="InterPro" id="IPR001466">
    <property type="entry name" value="Beta-lactam-related"/>
</dbReference>
<dbReference type="InterPro" id="IPR050491">
    <property type="entry name" value="AmpC-like"/>
</dbReference>
<dbReference type="Gene3D" id="3.40.710.10">
    <property type="entry name" value="DD-peptidase/beta-lactamase superfamily"/>
    <property type="match status" value="1"/>
</dbReference>
<evidence type="ECO:0000259" key="2">
    <source>
        <dbReference type="Pfam" id="PF00144"/>
    </source>
</evidence>
<dbReference type="PANTHER" id="PTHR46825">
    <property type="entry name" value="D-ALANYL-D-ALANINE-CARBOXYPEPTIDASE/ENDOPEPTIDASE AMPH"/>
    <property type="match status" value="1"/>
</dbReference>
<evidence type="ECO:0000256" key="1">
    <source>
        <dbReference type="SAM" id="SignalP"/>
    </source>
</evidence>
<feature type="chain" id="PRO_5046124456" evidence="1">
    <location>
        <begin position="28"/>
        <end position="401"/>
    </location>
</feature>
<dbReference type="InterPro" id="IPR012338">
    <property type="entry name" value="Beta-lactam/transpept-like"/>
</dbReference>
<evidence type="ECO:0000313" key="4">
    <source>
        <dbReference type="Proteomes" id="UP001595872"/>
    </source>
</evidence>
<dbReference type="Proteomes" id="UP001595872">
    <property type="component" value="Unassembled WGS sequence"/>
</dbReference>
<organism evidence="3 4">
    <name type="scientific">Actinomadura gamaensis</name>
    <dbReference type="NCBI Taxonomy" id="1763541"/>
    <lineage>
        <taxon>Bacteria</taxon>
        <taxon>Bacillati</taxon>
        <taxon>Actinomycetota</taxon>
        <taxon>Actinomycetes</taxon>
        <taxon>Streptosporangiales</taxon>
        <taxon>Thermomonosporaceae</taxon>
        <taxon>Actinomadura</taxon>
    </lineage>
</organism>
<evidence type="ECO:0000313" key="3">
    <source>
        <dbReference type="EMBL" id="MFC4910483.1"/>
    </source>
</evidence>
<accession>A0ABV9U3Q9</accession>
<reference evidence="4" key="1">
    <citation type="journal article" date="2019" name="Int. J. Syst. Evol. Microbiol.">
        <title>The Global Catalogue of Microorganisms (GCM) 10K type strain sequencing project: providing services to taxonomists for standard genome sequencing and annotation.</title>
        <authorList>
            <consortium name="The Broad Institute Genomics Platform"/>
            <consortium name="The Broad Institute Genome Sequencing Center for Infectious Disease"/>
            <person name="Wu L."/>
            <person name="Ma J."/>
        </authorList>
    </citation>
    <scope>NUCLEOTIDE SEQUENCE [LARGE SCALE GENOMIC DNA]</scope>
    <source>
        <strain evidence="4">KLKA75</strain>
    </source>
</reference>
<keyword evidence="4" id="KW-1185">Reference proteome</keyword>